<dbReference type="InterPro" id="IPR004090">
    <property type="entry name" value="Chemotax_Me-accpt_rcpt"/>
</dbReference>
<comment type="similarity">
    <text evidence="9">Belongs to the methyl-accepting chemotaxis (MCP) protein family.</text>
</comment>
<comment type="caution">
    <text evidence="15">The sequence shown here is derived from an EMBL/GenBank/DDBJ whole genome shotgun (WGS) entry which is preliminary data.</text>
</comment>
<dbReference type="InterPro" id="IPR003660">
    <property type="entry name" value="HAMP_dom"/>
</dbReference>
<dbReference type="Gene3D" id="1.10.287.950">
    <property type="entry name" value="Methyl-accepting chemotaxis protein"/>
    <property type="match status" value="1"/>
</dbReference>
<feature type="transmembrane region" description="Helical" evidence="12">
    <location>
        <begin position="276"/>
        <end position="299"/>
    </location>
</feature>
<dbReference type="RefSeq" id="WP_377491861.1">
    <property type="nucleotide sequence ID" value="NZ_JBHMDO010000012.1"/>
</dbReference>
<organism evidence="15 16">
    <name type="scientific">Paenibacillus aurantiacus</name>
    <dbReference type="NCBI Taxonomy" id="1936118"/>
    <lineage>
        <taxon>Bacteria</taxon>
        <taxon>Bacillati</taxon>
        <taxon>Bacillota</taxon>
        <taxon>Bacilli</taxon>
        <taxon>Bacillales</taxon>
        <taxon>Paenibacillaceae</taxon>
        <taxon>Paenibacillus</taxon>
    </lineage>
</organism>
<evidence type="ECO:0000256" key="1">
    <source>
        <dbReference type="ARBA" id="ARBA00004651"/>
    </source>
</evidence>
<dbReference type="SMART" id="SM00283">
    <property type="entry name" value="MA"/>
    <property type="match status" value="1"/>
</dbReference>
<feature type="compositionally biased region" description="Low complexity" evidence="11">
    <location>
        <begin position="403"/>
        <end position="433"/>
    </location>
</feature>
<evidence type="ECO:0000256" key="10">
    <source>
        <dbReference type="PROSITE-ProRule" id="PRU00284"/>
    </source>
</evidence>
<keyword evidence="8 10" id="KW-0807">Transducer</keyword>
<evidence type="ECO:0000256" key="7">
    <source>
        <dbReference type="ARBA" id="ARBA00023136"/>
    </source>
</evidence>
<dbReference type="PROSITE" id="PS50885">
    <property type="entry name" value="HAMP"/>
    <property type="match status" value="1"/>
</dbReference>
<evidence type="ECO:0000256" key="5">
    <source>
        <dbReference type="ARBA" id="ARBA00022692"/>
    </source>
</evidence>
<dbReference type="SMART" id="SM00304">
    <property type="entry name" value="HAMP"/>
    <property type="match status" value="1"/>
</dbReference>
<dbReference type="SUPFAM" id="SSF103190">
    <property type="entry name" value="Sensory domain-like"/>
    <property type="match status" value="1"/>
</dbReference>
<evidence type="ECO:0000313" key="16">
    <source>
        <dbReference type="Proteomes" id="UP001589747"/>
    </source>
</evidence>
<keyword evidence="16" id="KW-1185">Reference proteome</keyword>
<evidence type="ECO:0000256" key="12">
    <source>
        <dbReference type="SAM" id="Phobius"/>
    </source>
</evidence>
<dbReference type="Gene3D" id="1.10.8.500">
    <property type="entry name" value="HAMP domain in histidine kinase"/>
    <property type="match status" value="1"/>
</dbReference>
<keyword evidence="2" id="KW-1003">Cell membrane</keyword>
<dbReference type="CDD" id="cd12913">
    <property type="entry name" value="PDC1_MCP_like"/>
    <property type="match status" value="1"/>
</dbReference>
<keyword evidence="7 12" id="KW-0472">Membrane</keyword>
<keyword evidence="3" id="KW-0488">Methylation</keyword>
<evidence type="ECO:0000256" key="4">
    <source>
        <dbReference type="ARBA" id="ARBA00022500"/>
    </source>
</evidence>
<feature type="domain" description="Methyl-accepting transducer" evidence="13">
    <location>
        <begin position="371"/>
        <end position="621"/>
    </location>
</feature>
<dbReference type="CDD" id="cd06225">
    <property type="entry name" value="HAMP"/>
    <property type="match status" value="1"/>
</dbReference>
<dbReference type="PANTHER" id="PTHR32089">
    <property type="entry name" value="METHYL-ACCEPTING CHEMOTAXIS PROTEIN MCPB"/>
    <property type="match status" value="1"/>
</dbReference>
<dbReference type="Gene3D" id="3.30.450.20">
    <property type="entry name" value="PAS domain"/>
    <property type="match status" value="2"/>
</dbReference>
<dbReference type="Proteomes" id="UP001589747">
    <property type="component" value="Unassembled WGS sequence"/>
</dbReference>
<dbReference type="Pfam" id="PF00672">
    <property type="entry name" value="HAMP"/>
    <property type="match status" value="1"/>
</dbReference>
<dbReference type="InterPro" id="IPR033479">
    <property type="entry name" value="dCache_1"/>
</dbReference>
<accession>A0ABV5KKG0</accession>
<sequence length="657" mass="69754">MKIKGLRMNWTVKRKLVLALTGLLIIPALLIGIMSYLQAENELEARIKDSARDSVGILNRAITDALAPKVHDAGYFGAIVNKRLAGDEATVLQKLTQYVDLHPEATNAFVGTEGGAMILAPAQELPADYDPRTRPWYEDALKADGKTVITDPYYDASTGDATVTVAKALDDGSGVFGIDIKLEKLKELTLLISVGDNGYAFMLDKSGHYIVHPSEKPGDEAKDAFAAKFYDEASGVLEAGQGSDTQLISYETNELTGWKIAGSMLRSEVSAATRPILIVMGAVIAGALLVGSCVIILLVRSITRPLKRMNELAGAIASGDLTARLEGLKRDEFGELGNSLNEMSERLRMLIQGVNLNAMQLAASAEQLSAGADQTSRATEVIVEVIQEVASGTERQVHMMDRSTASLRESASSAAEVARQAQSASSAAEQSSEISREGGAAVERAMREMEMLHATFDALSVSVSGLGERSTEIGRITQLIAAIASQTQLLALNASIESARVGEHGRGFAVIAGEVRNLAEQSAQASKQVDGLISVIQTETNRTVDVMRQAASEVAQGMMHVHTASEKFSHIQASTTEAAGQIRAAAAAVDAITGYLAQVKQSVDASSLVARETSGGTHSVSASTEEQLAQMEEMTSSAAALSQMAEELQELIGKFKV</sequence>
<dbReference type="Pfam" id="PF00015">
    <property type="entry name" value="MCPsignal"/>
    <property type="match status" value="1"/>
</dbReference>
<name>A0ABV5KKG0_9BACL</name>
<evidence type="ECO:0000259" key="13">
    <source>
        <dbReference type="PROSITE" id="PS50111"/>
    </source>
</evidence>
<reference evidence="15 16" key="1">
    <citation type="submission" date="2024-09" db="EMBL/GenBank/DDBJ databases">
        <authorList>
            <person name="Sun Q."/>
            <person name="Mori K."/>
        </authorList>
    </citation>
    <scope>NUCLEOTIDE SEQUENCE [LARGE SCALE GENOMIC DNA]</scope>
    <source>
        <strain evidence="15 16">TISTR 2452</strain>
    </source>
</reference>
<dbReference type="PROSITE" id="PS50111">
    <property type="entry name" value="CHEMOTAXIS_TRANSDUC_2"/>
    <property type="match status" value="1"/>
</dbReference>
<evidence type="ECO:0000256" key="2">
    <source>
        <dbReference type="ARBA" id="ARBA00022475"/>
    </source>
</evidence>
<dbReference type="Pfam" id="PF02743">
    <property type="entry name" value="dCache_1"/>
    <property type="match status" value="1"/>
</dbReference>
<dbReference type="SUPFAM" id="SSF58104">
    <property type="entry name" value="Methyl-accepting chemotaxis protein (MCP) signaling domain"/>
    <property type="match status" value="1"/>
</dbReference>
<evidence type="ECO:0000259" key="14">
    <source>
        <dbReference type="PROSITE" id="PS50885"/>
    </source>
</evidence>
<comment type="subcellular location">
    <subcellularLocation>
        <location evidence="1">Cell membrane</location>
        <topology evidence="1">Multi-pass membrane protein</topology>
    </subcellularLocation>
</comment>
<dbReference type="CDD" id="cd12912">
    <property type="entry name" value="PDC2_MCP_like"/>
    <property type="match status" value="1"/>
</dbReference>
<dbReference type="EMBL" id="JBHMDO010000012">
    <property type="protein sequence ID" value="MFB9325639.1"/>
    <property type="molecule type" value="Genomic_DNA"/>
</dbReference>
<proteinExistence type="inferred from homology"/>
<protein>
    <submittedName>
        <fullName evidence="15">Methyl-accepting chemotaxis protein</fullName>
    </submittedName>
</protein>
<feature type="region of interest" description="Disordered" evidence="11">
    <location>
        <begin position="403"/>
        <end position="440"/>
    </location>
</feature>
<dbReference type="PRINTS" id="PR00260">
    <property type="entry name" value="CHEMTRNSDUCR"/>
</dbReference>
<evidence type="ECO:0000256" key="6">
    <source>
        <dbReference type="ARBA" id="ARBA00022989"/>
    </source>
</evidence>
<evidence type="ECO:0000256" key="11">
    <source>
        <dbReference type="SAM" id="MobiDB-lite"/>
    </source>
</evidence>
<evidence type="ECO:0000256" key="8">
    <source>
        <dbReference type="ARBA" id="ARBA00023224"/>
    </source>
</evidence>
<dbReference type="InterPro" id="IPR029151">
    <property type="entry name" value="Sensor-like_sf"/>
</dbReference>
<dbReference type="PANTHER" id="PTHR32089:SF114">
    <property type="entry name" value="METHYL-ACCEPTING CHEMOTAXIS PROTEIN MCPB"/>
    <property type="match status" value="1"/>
</dbReference>
<dbReference type="InterPro" id="IPR004089">
    <property type="entry name" value="MCPsignal_dom"/>
</dbReference>
<keyword evidence="6 12" id="KW-1133">Transmembrane helix</keyword>
<keyword evidence="5 12" id="KW-0812">Transmembrane</keyword>
<feature type="domain" description="HAMP" evidence="14">
    <location>
        <begin position="300"/>
        <end position="352"/>
    </location>
</feature>
<evidence type="ECO:0000256" key="3">
    <source>
        <dbReference type="ARBA" id="ARBA00022481"/>
    </source>
</evidence>
<gene>
    <name evidence="15" type="ORF">ACFFSY_06845</name>
</gene>
<evidence type="ECO:0000256" key="9">
    <source>
        <dbReference type="ARBA" id="ARBA00029447"/>
    </source>
</evidence>
<evidence type="ECO:0000313" key="15">
    <source>
        <dbReference type="EMBL" id="MFB9325639.1"/>
    </source>
</evidence>
<keyword evidence="4" id="KW-0145">Chemotaxis</keyword>